<dbReference type="InterPro" id="IPR036397">
    <property type="entry name" value="RNaseH_sf"/>
</dbReference>
<dbReference type="InterPro" id="IPR023211">
    <property type="entry name" value="DNA_pol_palm_dom_sf"/>
</dbReference>
<dbReference type="Gene3D" id="3.90.1600.10">
    <property type="entry name" value="Palm domain of DNA polymerase"/>
    <property type="match status" value="2"/>
</dbReference>
<dbReference type="InterPro" id="IPR006172">
    <property type="entry name" value="DNA-dir_DNA_pol_B"/>
</dbReference>
<dbReference type="InterPro" id="IPR012337">
    <property type="entry name" value="RNaseH-like_sf"/>
</dbReference>
<evidence type="ECO:0000256" key="5">
    <source>
        <dbReference type="ARBA" id="ARBA00023125"/>
    </source>
</evidence>
<dbReference type="PRINTS" id="PR00106">
    <property type="entry name" value="DNAPOLB"/>
</dbReference>
<dbReference type="CDD" id="cd05784">
    <property type="entry name" value="DNA_polB_II_exo"/>
    <property type="match status" value="1"/>
</dbReference>
<proteinExistence type="inferred from homology"/>
<reference evidence="11" key="2">
    <citation type="submission" date="2020-09" db="EMBL/GenBank/DDBJ databases">
        <authorList>
            <person name="Sun Q."/>
            <person name="Kim S."/>
        </authorList>
    </citation>
    <scope>NUCLEOTIDE SEQUENCE</scope>
    <source>
        <strain evidence="11">KCTC 23430</strain>
    </source>
</reference>
<dbReference type="EMBL" id="BMYM01000002">
    <property type="protein sequence ID" value="GHD33458.1"/>
    <property type="molecule type" value="Genomic_DNA"/>
</dbReference>
<keyword evidence="2 7" id="KW-0808">Transferase</keyword>
<dbReference type="PROSITE" id="PS00116">
    <property type="entry name" value="DNA_POLYMERASE_B"/>
    <property type="match status" value="1"/>
</dbReference>
<feature type="domain" description="DNA-directed DNA polymerase family B exonuclease" evidence="9">
    <location>
        <begin position="128"/>
        <end position="281"/>
    </location>
</feature>
<dbReference type="PANTHER" id="PTHR10322">
    <property type="entry name" value="DNA POLYMERASE CATALYTIC SUBUNIT"/>
    <property type="match status" value="1"/>
</dbReference>
<dbReference type="InterPro" id="IPR017964">
    <property type="entry name" value="DNA-dir_DNA_pol_B_CS"/>
</dbReference>
<keyword evidence="4 7" id="KW-0239">DNA-directed DNA polymerase</keyword>
<dbReference type="Gene3D" id="6.10.140.1130">
    <property type="match status" value="1"/>
</dbReference>
<dbReference type="Pfam" id="PF00136">
    <property type="entry name" value="DNA_pol_B"/>
    <property type="match status" value="1"/>
</dbReference>
<evidence type="ECO:0000259" key="9">
    <source>
        <dbReference type="Pfam" id="PF03104"/>
    </source>
</evidence>
<dbReference type="SUPFAM" id="SSF56672">
    <property type="entry name" value="DNA/RNA polymerases"/>
    <property type="match status" value="1"/>
</dbReference>
<gene>
    <name evidence="11" type="ORF">GCM10007053_17860</name>
</gene>
<evidence type="ECO:0000256" key="4">
    <source>
        <dbReference type="ARBA" id="ARBA00022932"/>
    </source>
</evidence>
<keyword evidence="12" id="KW-1185">Reference proteome</keyword>
<sequence length="763" mass="85925">MQLEYWFATPEGARLVRIPGARSVFFLRQSDQEAAKPLVVSNRQLELRPLPLTSFDGQPVTAVYSPSHKAARQLSDRLADRNIECLEADINPADRYLMERFISGSAEIHGDWTAQGLPASPCQIRAGSYQPEFRVLSLDIETAMHELSLFSIGVHSWGSGEEQRRVFMVGNECHQDEDWIEYFPDQRALLTRFLDWLAESDPDVIIGWNVVNFDLWYLQRVAEAEGIALKMGRLGSEVYWRSLDEDGERRAARLSGRVVLDGIELLRAAFYRFESFSLNHVAGEILGDSKLLHGSGRGEEIAELFVSDKPALARYNLKDCLLVSEIFQREGLLAFAIARSTMTGLNIDRLGASVAAFDNLYLPRLHRAGFVAPNAPAEPPDSPGGFVLDSQPGIYSHVLVLDFKSLYPSIIRSFHIDPLGLALGVNPAADPKQTVPGFRGGRFAREGHILPGLIERLWQLRDEAKASGNQALSQAIKIIMNSFYGVLGSPGCRFFDPRLASSITLRGHEILQQSRDYIERAGHRVIYGDTDSVFVWIHTASNAEQAAAAGKALEADLNQWWSERLTSEFGLVSALELEFETHFLRFLMPTVRGSDKGSKKRYAGIVEAGGELRTVFKGLENVRTDWTRLARQFQEELYERVFREQPYESYVKQTAQSLSAGECDDLLVYRKRLRRRLQDYQRNVPPHVQAARLYEERGLARPRRGDWVEYVITQAGAEPVLARQSPLDYQHYRDKQLAPVADGILSFLGTSFAALTDQQITLF</sequence>
<comment type="similarity">
    <text evidence="1 7">Belongs to the DNA polymerase type-B family.</text>
</comment>
<dbReference type="InterPro" id="IPR006133">
    <property type="entry name" value="DNA-dir_DNA_pol_B_exonuc"/>
</dbReference>
<reference evidence="11" key="1">
    <citation type="journal article" date="2014" name="Int. J. Syst. Evol. Microbiol.">
        <title>Complete genome sequence of Corynebacterium casei LMG S-19264T (=DSM 44701T), isolated from a smear-ripened cheese.</title>
        <authorList>
            <consortium name="US DOE Joint Genome Institute (JGI-PGF)"/>
            <person name="Walter F."/>
            <person name="Albersmeier A."/>
            <person name="Kalinowski J."/>
            <person name="Ruckert C."/>
        </authorList>
    </citation>
    <scope>NUCLEOTIDE SEQUENCE</scope>
    <source>
        <strain evidence="11">KCTC 23430</strain>
    </source>
</reference>
<evidence type="ECO:0000256" key="2">
    <source>
        <dbReference type="ARBA" id="ARBA00022679"/>
    </source>
</evidence>
<dbReference type="Gene3D" id="1.10.132.60">
    <property type="entry name" value="DNA polymerase family B, C-terminal domain"/>
    <property type="match status" value="1"/>
</dbReference>
<evidence type="ECO:0000259" key="10">
    <source>
        <dbReference type="Pfam" id="PF22587"/>
    </source>
</evidence>
<feature type="domain" description="DNA polymerase II insertion" evidence="10">
    <location>
        <begin position="23"/>
        <end position="80"/>
    </location>
</feature>
<dbReference type="CDD" id="cd05537">
    <property type="entry name" value="POLBc_Pol_II"/>
    <property type="match status" value="1"/>
</dbReference>
<dbReference type="Pfam" id="PF03104">
    <property type="entry name" value="DNA_pol_B_exo1"/>
    <property type="match status" value="1"/>
</dbReference>
<evidence type="ECO:0000256" key="3">
    <source>
        <dbReference type="ARBA" id="ARBA00022695"/>
    </source>
</evidence>
<organism evidence="11 12">
    <name type="scientific">Parahalioglobus pacificus</name>
    <dbReference type="NCBI Taxonomy" id="930806"/>
    <lineage>
        <taxon>Bacteria</taxon>
        <taxon>Pseudomonadati</taxon>
        <taxon>Pseudomonadota</taxon>
        <taxon>Gammaproteobacteria</taxon>
        <taxon>Cellvibrionales</taxon>
        <taxon>Halieaceae</taxon>
        <taxon>Parahalioglobus</taxon>
    </lineage>
</organism>
<dbReference type="GO" id="GO:0003887">
    <property type="term" value="F:DNA-directed DNA polymerase activity"/>
    <property type="evidence" value="ECO:0007669"/>
    <property type="project" value="UniProtKB-KW"/>
</dbReference>
<dbReference type="EC" id="2.7.7.7" evidence="7"/>
<dbReference type="InterPro" id="IPR043502">
    <property type="entry name" value="DNA/RNA_pol_sf"/>
</dbReference>
<dbReference type="InterPro" id="IPR042087">
    <property type="entry name" value="DNA_pol_B_thumb"/>
</dbReference>
<dbReference type="NCBIfam" id="NF004421">
    <property type="entry name" value="PRK05762.1-2"/>
    <property type="match status" value="1"/>
</dbReference>
<keyword evidence="7" id="KW-0235">DNA replication</keyword>
<dbReference type="GO" id="GO:0008296">
    <property type="term" value="F:3'-5'-DNA exonuclease activity"/>
    <property type="evidence" value="ECO:0007669"/>
    <property type="project" value="TreeGrafter"/>
</dbReference>
<dbReference type="PANTHER" id="PTHR10322:SF23">
    <property type="entry name" value="DNA POLYMERASE DELTA CATALYTIC SUBUNIT"/>
    <property type="match status" value="1"/>
</dbReference>
<keyword evidence="5 7" id="KW-0238">DNA-binding</keyword>
<dbReference type="InterPro" id="IPR006134">
    <property type="entry name" value="DNA-dir_DNA_pol_B_multi_dom"/>
</dbReference>
<evidence type="ECO:0000256" key="6">
    <source>
        <dbReference type="ARBA" id="ARBA00049244"/>
    </source>
</evidence>
<keyword evidence="3 7" id="KW-0548">Nucleotidyltransferase</keyword>
<dbReference type="GO" id="GO:0000166">
    <property type="term" value="F:nucleotide binding"/>
    <property type="evidence" value="ECO:0007669"/>
    <property type="project" value="InterPro"/>
</dbReference>
<name>A0A918XJB1_9GAMM</name>
<dbReference type="GO" id="GO:0003677">
    <property type="term" value="F:DNA binding"/>
    <property type="evidence" value="ECO:0007669"/>
    <property type="project" value="UniProtKB-KW"/>
</dbReference>
<dbReference type="FunFam" id="3.90.1600.10:FF:000030">
    <property type="entry name" value="DNA polymerase II"/>
    <property type="match status" value="1"/>
</dbReference>
<evidence type="ECO:0000313" key="11">
    <source>
        <dbReference type="EMBL" id="GHD33458.1"/>
    </source>
</evidence>
<dbReference type="GO" id="GO:0045004">
    <property type="term" value="P:DNA replication proofreading"/>
    <property type="evidence" value="ECO:0007669"/>
    <property type="project" value="TreeGrafter"/>
</dbReference>
<dbReference type="AlphaFoldDB" id="A0A918XJB1"/>
<dbReference type="SMART" id="SM00486">
    <property type="entry name" value="POLBc"/>
    <property type="match status" value="1"/>
</dbReference>
<evidence type="ECO:0000259" key="8">
    <source>
        <dbReference type="Pfam" id="PF00136"/>
    </source>
</evidence>
<dbReference type="SUPFAM" id="SSF53098">
    <property type="entry name" value="Ribonuclease H-like"/>
    <property type="match status" value="1"/>
</dbReference>
<dbReference type="Proteomes" id="UP000644693">
    <property type="component" value="Unassembled WGS sequence"/>
</dbReference>
<dbReference type="Gene3D" id="3.30.70.2250">
    <property type="match status" value="1"/>
</dbReference>
<dbReference type="InterPro" id="IPR050240">
    <property type="entry name" value="DNA_pol_type-B"/>
</dbReference>
<evidence type="ECO:0000256" key="1">
    <source>
        <dbReference type="ARBA" id="ARBA00005755"/>
    </source>
</evidence>
<dbReference type="Gene3D" id="3.30.420.10">
    <property type="entry name" value="Ribonuclease H-like superfamily/Ribonuclease H"/>
    <property type="match status" value="1"/>
</dbReference>
<protein>
    <recommendedName>
        <fullName evidence="7">DNA polymerase</fullName>
        <ecNumber evidence="7">2.7.7.7</ecNumber>
    </recommendedName>
</protein>
<dbReference type="GO" id="GO:0009432">
    <property type="term" value="P:SOS response"/>
    <property type="evidence" value="ECO:0007669"/>
    <property type="project" value="TreeGrafter"/>
</dbReference>
<comment type="catalytic activity">
    <reaction evidence="6 7">
        <text>DNA(n) + a 2'-deoxyribonucleoside 5'-triphosphate = DNA(n+1) + diphosphate</text>
        <dbReference type="Rhea" id="RHEA:22508"/>
        <dbReference type="Rhea" id="RHEA-COMP:17339"/>
        <dbReference type="Rhea" id="RHEA-COMP:17340"/>
        <dbReference type="ChEBI" id="CHEBI:33019"/>
        <dbReference type="ChEBI" id="CHEBI:61560"/>
        <dbReference type="ChEBI" id="CHEBI:173112"/>
        <dbReference type="EC" id="2.7.7.7"/>
    </reaction>
</comment>
<dbReference type="Pfam" id="PF22587">
    <property type="entry name" value="DNApolII_insertion"/>
    <property type="match status" value="1"/>
</dbReference>
<dbReference type="InterPro" id="IPR055208">
    <property type="entry name" value="PolB_insertion"/>
</dbReference>
<evidence type="ECO:0000313" key="12">
    <source>
        <dbReference type="Proteomes" id="UP000644693"/>
    </source>
</evidence>
<feature type="domain" description="DNA-directed DNA polymerase family B multifunctional" evidence="8">
    <location>
        <begin position="362"/>
        <end position="719"/>
    </location>
</feature>
<comment type="caution">
    <text evidence="11">The sequence shown here is derived from an EMBL/GenBank/DDBJ whole genome shotgun (WGS) entry which is preliminary data.</text>
</comment>
<evidence type="ECO:0000256" key="7">
    <source>
        <dbReference type="RuleBase" id="RU000442"/>
    </source>
</evidence>
<accession>A0A918XJB1</accession>